<dbReference type="Proteomes" id="UP000688947">
    <property type="component" value="Unassembled WGS sequence"/>
</dbReference>
<protein>
    <submittedName>
        <fullName evidence="1">Uncharacterized protein</fullName>
    </submittedName>
</protein>
<evidence type="ECO:0000313" key="2">
    <source>
        <dbReference type="Proteomes" id="UP000688947"/>
    </source>
</evidence>
<reference evidence="1" key="1">
    <citation type="submission" date="2021-01" db="EMBL/GenBank/DDBJ databases">
        <title>Phytophthora aleatoria, a newly-described species from Pinus radiata is distinct from Phytophthora cactorum isolates based on comparative genomics.</title>
        <authorList>
            <person name="Mcdougal R."/>
            <person name="Panda P."/>
            <person name="Williams N."/>
            <person name="Studholme D.J."/>
        </authorList>
    </citation>
    <scope>NUCLEOTIDE SEQUENCE</scope>
    <source>
        <strain evidence="1">NZFS 3830</strain>
    </source>
</reference>
<sequence length="49" mass="5932">MLLPLLSSFSRPWTTSKTHQHCLKRSRTSAPLQERRRKRLDFIKYCQTK</sequence>
<dbReference type="EMBL" id="JAENGZ010001591">
    <property type="protein sequence ID" value="KAG6947237.1"/>
    <property type="molecule type" value="Genomic_DNA"/>
</dbReference>
<dbReference type="AlphaFoldDB" id="A0A8T1TSR8"/>
<evidence type="ECO:0000313" key="1">
    <source>
        <dbReference type="EMBL" id="KAG6947237.1"/>
    </source>
</evidence>
<comment type="caution">
    <text evidence="1">The sequence shown here is derived from an EMBL/GenBank/DDBJ whole genome shotgun (WGS) entry which is preliminary data.</text>
</comment>
<gene>
    <name evidence="1" type="ORF">JG687_00016239</name>
</gene>
<name>A0A8T1TSR8_9STRA</name>
<accession>A0A8T1TSR8</accession>
<organism evidence="1 2">
    <name type="scientific">Phytophthora cactorum</name>
    <dbReference type="NCBI Taxonomy" id="29920"/>
    <lineage>
        <taxon>Eukaryota</taxon>
        <taxon>Sar</taxon>
        <taxon>Stramenopiles</taxon>
        <taxon>Oomycota</taxon>
        <taxon>Peronosporomycetes</taxon>
        <taxon>Peronosporales</taxon>
        <taxon>Peronosporaceae</taxon>
        <taxon>Phytophthora</taxon>
    </lineage>
</organism>
<proteinExistence type="predicted"/>